<feature type="compositionally biased region" description="Basic and acidic residues" evidence="1">
    <location>
        <begin position="21"/>
        <end position="30"/>
    </location>
</feature>
<feature type="non-terminal residue" evidence="2">
    <location>
        <position position="1"/>
    </location>
</feature>
<organism evidence="2">
    <name type="scientific">uncultured Rubrobacteraceae bacterium</name>
    <dbReference type="NCBI Taxonomy" id="349277"/>
    <lineage>
        <taxon>Bacteria</taxon>
        <taxon>Bacillati</taxon>
        <taxon>Actinomycetota</taxon>
        <taxon>Rubrobacteria</taxon>
        <taxon>Rubrobacterales</taxon>
        <taxon>Rubrobacteraceae</taxon>
        <taxon>environmental samples</taxon>
    </lineage>
</organism>
<evidence type="ECO:0000313" key="2">
    <source>
        <dbReference type="EMBL" id="CAA9493311.1"/>
    </source>
</evidence>
<feature type="region of interest" description="Disordered" evidence="1">
    <location>
        <begin position="1"/>
        <end position="45"/>
    </location>
</feature>
<protein>
    <submittedName>
        <fullName evidence="2">Uncharacterized protein</fullName>
    </submittedName>
</protein>
<reference evidence="2" key="1">
    <citation type="submission" date="2020-02" db="EMBL/GenBank/DDBJ databases">
        <authorList>
            <person name="Meier V. D."/>
        </authorList>
    </citation>
    <scope>NUCLEOTIDE SEQUENCE</scope>
    <source>
        <strain evidence="2">AVDCRST_MAG05</strain>
    </source>
</reference>
<evidence type="ECO:0000256" key="1">
    <source>
        <dbReference type="SAM" id="MobiDB-lite"/>
    </source>
</evidence>
<sequence>DVVRAEPLLPGRELLVPDGPAGRDRPDPRARPRGRGGRHPDRPVV</sequence>
<name>A0A6J4SIN9_9ACTN</name>
<accession>A0A6J4SIN9</accession>
<gene>
    <name evidence="2" type="ORF">AVDCRST_MAG05-2011</name>
</gene>
<feature type="non-terminal residue" evidence="2">
    <location>
        <position position="45"/>
    </location>
</feature>
<dbReference type="EMBL" id="CADCVM010000210">
    <property type="protein sequence ID" value="CAA9493311.1"/>
    <property type="molecule type" value="Genomic_DNA"/>
</dbReference>
<proteinExistence type="predicted"/>
<dbReference type="AlphaFoldDB" id="A0A6J4SIN9"/>